<feature type="transmembrane region" description="Helical" evidence="7">
    <location>
        <begin position="143"/>
        <end position="164"/>
    </location>
</feature>
<evidence type="ECO:0000256" key="1">
    <source>
        <dbReference type="ARBA" id="ARBA00004141"/>
    </source>
</evidence>
<dbReference type="InterPro" id="IPR020846">
    <property type="entry name" value="MFS_dom"/>
</dbReference>
<evidence type="ECO:0000256" key="5">
    <source>
        <dbReference type="ARBA" id="ARBA00022989"/>
    </source>
</evidence>
<feature type="transmembrane region" description="Helical" evidence="7">
    <location>
        <begin position="12"/>
        <end position="34"/>
    </location>
</feature>
<name>A0AAD6C3M8_9EURO</name>
<dbReference type="Gene3D" id="1.20.1250.20">
    <property type="entry name" value="MFS general substrate transporter like domains"/>
    <property type="match status" value="1"/>
</dbReference>
<dbReference type="PANTHER" id="PTHR48022">
    <property type="entry name" value="PLASTIDIC GLUCOSE TRANSPORTER 4"/>
    <property type="match status" value="1"/>
</dbReference>
<gene>
    <name evidence="9" type="ORF">N7458_005864</name>
</gene>
<dbReference type="PRINTS" id="PR00171">
    <property type="entry name" value="SUGRTRNSPORT"/>
</dbReference>
<feature type="transmembrane region" description="Helical" evidence="7">
    <location>
        <begin position="54"/>
        <end position="74"/>
    </location>
</feature>
<keyword evidence="4 7" id="KW-0812">Transmembrane</keyword>
<dbReference type="EMBL" id="JAPVEA010000006">
    <property type="protein sequence ID" value="KAJ5449415.1"/>
    <property type="molecule type" value="Genomic_DNA"/>
</dbReference>
<dbReference type="InterPro" id="IPR005828">
    <property type="entry name" value="MFS_sugar_transport-like"/>
</dbReference>
<keyword evidence="5 7" id="KW-1133">Transmembrane helix</keyword>
<comment type="caution">
    <text evidence="9">The sequence shown here is derived from an EMBL/GenBank/DDBJ whole genome shotgun (WGS) entry which is preliminary data.</text>
</comment>
<comment type="subcellular location">
    <subcellularLocation>
        <location evidence="1">Membrane</location>
        <topology evidence="1">Multi-pass membrane protein</topology>
    </subcellularLocation>
</comment>
<evidence type="ECO:0000259" key="8">
    <source>
        <dbReference type="PROSITE" id="PS50850"/>
    </source>
</evidence>
<feature type="transmembrane region" description="Helical" evidence="7">
    <location>
        <begin position="411"/>
        <end position="429"/>
    </location>
</feature>
<keyword evidence="10" id="KW-1185">Reference proteome</keyword>
<sequence length="518" mass="55756">MARTYSLYTLRIILVLTFGSFTYGYGFSVISNTLGQPGFLSYFNLGQNPSRANAITGTVNGLFFAGAMLGALAAGWMCEARGRKKTMYLSSVVTVLGAALEAGSVKLGMFLAARFIAGAGIGMMVVLIPILQAEISPPAARGFLVGQHGTWIVLGYAIAGWVGVGTYYSSNLSFQWRFPIALNCLPPLCLLLCSPWIPESPRWLLTKDRKDEAWAITSRLYGDDTSANSDSRAATEFLQMVEQVQADAAAWSAGGNRQLFTKPSYRKRMWMGFFIQFASQSTGANVIYVYIVSLYQNLGLTGGIPLILGASYVTVATLANLGGALLLDKVGRKPLLITGLVGCMVSVCLETAMIASFAGTTNHAGLAMGVVFSFCFITFYGAGIDVVGYPMTLMVNLLPGEIFPTHIRSQGVAWSLFGTFISVLVYVEAAPTALASITWKYYIIFICLTICNILILYFWCPETKGLSLEEINAKFGDEVAVQLGDAAAIAGADVESLKLKNVIGHAERTSPETESENN</sequence>
<comment type="similarity">
    <text evidence="2">Belongs to the major facilitator superfamily. Sugar transporter (TC 2.A.1.1) family.</text>
</comment>
<feature type="transmembrane region" description="Helical" evidence="7">
    <location>
        <begin position="303"/>
        <end position="327"/>
    </location>
</feature>
<keyword evidence="3" id="KW-0813">Transport</keyword>
<feature type="transmembrane region" description="Helical" evidence="7">
    <location>
        <begin position="270"/>
        <end position="291"/>
    </location>
</feature>
<dbReference type="PROSITE" id="PS00217">
    <property type="entry name" value="SUGAR_TRANSPORT_2"/>
    <property type="match status" value="1"/>
</dbReference>
<reference evidence="9" key="2">
    <citation type="journal article" date="2023" name="IMA Fungus">
        <title>Comparative genomic study of the Penicillium genus elucidates a diverse pangenome and 15 lateral gene transfer events.</title>
        <authorList>
            <person name="Petersen C."/>
            <person name="Sorensen T."/>
            <person name="Nielsen M.R."/>
            <person name="Sondergaard T.E."/>
            <person name="Sorensen J.L."/>
            <person name="Fitzpatrick D.A."/>
            <person name="Frisvad J.C."/>
            <person name="Nielsen K.L."/>
        </authorList>
    </citation>
    <scope>NUCLEOTIDE SEQUENCE</scope>
    <source>
        <strain evidence="9">IBT 16125</strain>
    </source>
</reference>
<evidence type="ECO:0000256" key="3">
    <source>
        <dbReference type="ARBA" id="ARBA00022448"/>
    </source>
</evidence>
<keyword evidence="6 7" id="KW-0472">Membrane</keyword>
<dbReference type="FunFam" id="1.20.1250.20:FF:000134">
    <property type="entry name" value="MFS sugar transporter protein"/>
    <property type="match status" value="1"/>
</dbReference>
<feature type="transmembrane region" description="Helical" evidence="7">
    <location>
        <begin position="364"/>
        <end position="390"/>
    </location>
</feature>
<feature type="transmembrane region" description="Helical" evidence="7">
    <location>
        <begin position="334"/>
        <end position="358"/>
    </location>
</feature>
<dbReference type="PANTHER" id="PTHR48022:SF11">
    <property type="entry name" value="MONOSACCHARIDE TRANSPORTER (HXT8), PUTATIVE (AFU_ORTHOLOGUE AFUA_2G08120)-RELATED"/>
    <property type="match status" value="1"/>
</dbReference>
<dbReference type="InterPro" id="IPR036259">
    <property type="entry name" value="MFS_trans_sf"/>
</dbReference>
<accession>A0AAD6C3M8</accession>
<dbReference type="GO" id="GO:0016020">
    <property type="term" value="C:membrane"/>
    <property type="evidence" value="ECO:0007669"/>
    <property type="project" value="UniProtKB-SubCell"/>
</dbReference>
<feature type="domain" description="Major facilitator superfamily (MFS) profile" evidence="8">
    <location>
        <begin position="12"/>
        <end position="464"/>
    </location>
</feature>
<dbReference type="PROSITE" id="PS00216">
    <property type="entry name" value="SUGAR_TRANSPORT_1"/>
    <property type="match status" value="1"/>
</dbReference>
<evidence type="ECO:0000256" key="4">
    <source>
        <dbReference type="ARBA" id="ARBA00022692"/>
    </source>
</evidence>
<dbReference type="RefSeq" id="XP_056764950.1">
    <property type="nucleotide sequence ID" value="XM_056909246.1"/>
</dbReference>
<protein>
    <recommendedName>
        <fullName evidence="8">Major facilitator superfamily (MFS) profile domain-containing protein</fullName>
    </recommendedName>
</protein>
<dbReference type="InterPro" id="IPR005829">
    <property type="entry name" value="Sugar_transporter_CS"/>
</dbReference>
<dbReference type="InterPro" id="IPR050360">
    <property type="entry name" value="MFS_Sugar_Transporters"/>
</dbReference>
<feature type="transmembrane region" description="Helical" evidence="7">
    <location>
        <begin position="441"/>
        <end position="460"/>
    </location>
</feature>
<dbReference type="GO" id="GO:0005351">
    <property type="term" value="F:carbohydrate:proton symporter activity"/>
    <property type="evidence" value="ECO:0007669"/>
    <property type="project" value="TreeGrafter"/>
</dbReference>
<dbReference type="SUPFAM" id="SSF103473">
    <property type="entry name" value="MFS general substrate transporter"/>
    <property type="match status" value="1"/>
</dbReference>
<dbReference type="GeneID" id="81599489"/>
<reference evidence="9" key="1">
    <citation type="submission" date="2022-12" db="EMBL/GenBank/DDBJ databases">
        <authorList>
            <person name="Petersen C."/>
        </authorList>
    </citation>
    <scope>NUCLEOTIDE SEQUENCE</scope>
    <source>
        <strain evidence="9">IBT 16125</strain>
    </source>
</reference>
<proteinExistence type="inferred from homology"/>
<evidence type="ECO:0000313" key="10">
    <source>
        <dbReference type="Proteomes" id="UP001213681"/>
    </source>
</evidence>
<dbReference type="PROSITE" id="PS50850">
    <property type="entry name" value="MFS"/>
    <property type="match status" value="1"/>
</dbReference>
<evidence type="ECO:0000256" key="6">
    <source>
        <dbReference type="ARBA" id="ARBA00023136"/>
    </source>
</evidence>
<evidence type="ECO:0000313" key="9">
    <source>
        <dbReference type="EMBL" id="KAJ5449415.1"/>
    </source>
</evidence>
<evidence type="ECO:0000256" key="2">
    <source>
        <dbReference type="ARBA" id="ARBA00010992"/>
    </source>
</evidence>
<organism evidence="9 10">
    <name type="scientific">Penicillium daleae</name>
    <dbReference type="NCBI Taxonomy" id="63821"/>
    <lineage>
        <taxon>Eukaryota</taxon>
        <taxon>Fungi</taxon>
        <taxon>Dikarya</taxon>
        <taxon>Ascomycota</taxon>
        <taxon>Pezizomycotina</taxon>
        <taxon>Eurotiomycetes</taxon>
        <taxon>Eurotiomycetidae</taxon>
        <taxon>Eurotiales</taxon>
        <taxon>Aspergillaceae</taxon>
        <taxon>Penicillium</taxon>
    </lineage>
</organism>
<dbReference type="AlphaFoldDB" id="A0AAD6C3M8"/>
<dbReference type="Proteomes" id="UP001213681">
    <property type="component" value="Unassembled WGS sequence"/>
</dbReference>
<dbReference type="Pfam" id="PF00083">
    <property type="entry name" value="Sugar_tr"/>
    <property type="match status" value="1"/>
</dbReference>
<evidence type="ECO:0000256" key="7">
    <source>
        <dbReference type="SAM" id="Phobius"/>
    </source>
</evidence>
<dbReference type="InterPro" id="IPR003663">
    <property type="entry name" value="Sugar/inositol_transpt"/>
</dbReference>
<feature type="transmembrane region" description="Helical" evidence="7">
    <location>
        <begin position="111"/>
        <end position="131"/>
    </location>
</feature>